<reference evidence="1" key="1">
    <citation type="submission" date="2021-01" db="UniProtKB">
        <authorList>
            <consortium name="EnsemblMetazoa"/>
        </authorList>
    </citation>
    <scope>IDENTIFICATION</scope>
</reference>
<organism evidence="1 2">
    <name type="scientific">Nasonia vitripennis</name>
    <name type="common">Parasitic wasp</name>
    <dbReference type="NCBI Taxonomy" id="7425"/>
    <lineage>
        <taxon>Eukaryota</taxon>
        <taxon>Metazoa</taxon>
        <taxon>Ecdysozoa</taxon>
        <taxon>Arthropoda</taxon>
        <taxon>Hexapoda</taxon>
        <taxon>Insecta</taxon>
        <taxon>Pterygota</taxon>
        <taxon>Neoptera</taxon>
        <taxon>Endopterygota</taxon>
        <taxon>Hymenoptera</taxon>
        <taxon>Apocrita</taxon>
        <taxon>Proctotrupomorpha</taxon>
        <taxon>Chalcidoidea</taxon>
        <taxon>Pteromalidae</taxon>
        <taxon>Pteromalinae</taxon>
        <taxon>Nasonia</taxon>
    </lineage>
</organism>
<dbReference type="GeneID" id="103317814"/>
<dbReference type="AlphaFoldDB" id="A0A7M7PYZ1"/>
<dbReference type="Proteomes" id="UP000002358">
    <property type="component" value="Chromosome 1"/>
</dbReference>
<accession>A0A7M7PYZ1</accession>
<dbReference type="EnsemblMetazoa" id="XM_031920961">
    <property type="protein sequence ID" value="XP_031776821"/>
    <property type="gene ID" value="LOC103317814"/>
</dbReference>
<name>A0A7M7PYZ1_NASVI</name>
<evidence type="ECO:0000313" key="1">
    <source>
        <dbReference type="EnsemblMetazoa" id="XP_031776821"/>
    </source>
</evidence>
<evidence type="ECO:0000313" key="2">
    <source>
        <dbReference type="Proteomes" id="UP000002358"/>
    </source>
</evidence>
<proteinExistence type="predicted"/>
<sequence length="171" mass="19945">MNQFQQYAERILIHGHIATDAVVSENFRKWSVVNIVFNYFQEDYRNLFTIVETDVPIEDIPTKTYPHIVVFGGLPKEGDSDTDHATTYCVVVDGIAFPKNPCIIEALKYLIVVYFNFNHTYENAFAHFLEFLQRCFMEIYPIDGNRSNVQIIKKVQTFIKRIKAIEIQDIV</sequence>
<keyword evidence="2" id="KW-1185">Reference proteome</keyword>
<dbReference type="RefSeq" id="XP_031776821.1">
    <property type="nucleotide sequence ID" value="XM_031920961.1"/>
</dbReference>
<protein>
    <submittedName>
        <fullName evidence="1">Uncharacterized protein</fullName>
    </submittedName>
</protein>